<dbReference type="eggNOG" id="COG0759">
    <property type="taxonomic scope" value="Bacteria"/>
</dbReference>
<proteinExistence type="inferred from homology"/>
<protein>
    <recommendedName>
        <fullName evidence="1">Putative membrane protein insertion efficiency factor</fullName>
    </recommendedName>
</protein>
<dbReference type="HOGENOM" id="CLU_144811_5_1_11"/>
<dbReference type="STRING" id="446470.Snas_6485"/>
<organism evidence="3 4">
    <name type="scientific">Stackebrandtia nassauensis (strain DSM 44728 / CIP 108903 / NRRL B-16338 / NBRC 102104 / LLR-40K-21)</name>
    <dbReference type="NCBI Taxonomy" id="446470"/>
    <lineage>
        <taxon>Bacteria</taxon>
        <taxon>Bacillati</taxon>
        <taxon>Actinomycetota</taxon>
        <taxon>Actinomycetes</taxon>
        <taxon>Glycomycetales</taxon>
        <taxon>Glycomycetaceae</taxon>
        <taxon>Stackebrandtia</taxon>
    </lineage>
</organism>
<dbReference type="PANTHER" id="PTHR33383:SF1">
    <property type="entry name" value="MEMBRANE PROTEIN INSERTION EFFICIENCY FACTOR-RELATED"/>
    <property type="match status" value="1"/>
</dbReference>
<keyword evidence="4" id="KW-1185">Reference proteome</keyword>
<name>D3Q5P0_STANL</name>
<dbReference type="KEGG" id="sna:Snas_6485"/>
<dbReference type="SMART" id="SM01234">
    <property type="entry name" value="Haemolytic"/>
    <property type="match status" value="1"/>
</dbReference>
<evidence type="ECO:0000256" key="2">
    <source>
        <dbReference type="SAM" id="MobiDB-lite"/>
    </source>
</evidence>
<dbReference type="Proteomes" id="UP000000844">
    <property type="component" value="Chromosome"/>
</dbReference>
<dbReference type="HAMAP" id="MF_00386">
    <property type="entry name" value="UPF0161_YidD"/>
    <property type="match status" value="1"/>
</dbReference>
<feature type="region of interest" description="Disordered" evidence="2">
    <location>
        <begin position="66"/>
        <end position="91"/>
    </location>
</feature>
<comment type="similarity">
    <text evidence="1">Belongs to the UPF0161 family.</text>
</comment>
<sequence>MLNNLAARTLSWPIMAYRRWISPTLPARCRFYPSCSAYALEAVRVHGAVRGGWLSLKRLGRCQPFHSGGFDPVPGTDRDESTQMTETGGFG</sequence>
<evidence type="ECO:0000313" key="4">
    <source>
        <dbReference type="Proteomes" id="UP000000844"/>
    </source>
</evidence>
<accession>D3Q5P0</accession>
<keyword evidence="1" id="KW-1003">Cell membrane</keyword>
<comment type="function">
    <text evidence="1">Could be involved in insertion of integral membrane proteins into the membrane.</text>
</comment>
<keyword evidence="1" id="KW-0472">Membrane</keyword>
<comment type="subcellular location">
    <subcellularLocation>
        <location evidence="1">Cell membrane</location>
        <topology evidence="1">Peripheral membrane protein</topology>
        <orientation evidence="1">Cytoplasmic side</orientation>
    </subcellularLocation>
</comment>
<dbReference type="NCBIfam" id="TIGR00278">
    <property type="entry name" value="membrane protein insertion efficiency factor YidD"/>
    <property type="match status" value="1"/>
</dbReference>
<evidence type="ECO:0000256" key="1">
    <source>
        <dbReference type="HAMAP-Rule" id="MF_00386"/>
    </source>
</evidence>
<dbReference type="PANTHER" id="PTHR33383">
    <property type="entry name" value="MEMBRANE PROTEIN INSERTION EFFICIENCY FACTOR-RELATED"/>
    <property type="match status" value="1"/>
</dbReference>
<dbReference type="InterPro" id="IPR002696">
    <property type="entry name" value="Membr_insert_effic_factor_YidD"/>
</dbReference>
<dbReference type="OrthoDB" id="9801753at2"/>
<dbReference type="AlphaFoldDB" id="D3Q5P0"/>
<dbReference type="EMBL" id="CP001778">
    <property type="protein sequence ID" value="ADD46100.1"/>
    <property type="molecule type" value="Genomic_DNA"/>
</dbReference>
<gene>
    <name evidence="3" type="ordered locus">Snas_6485</name>
</gene>
<dbReference type="GO" id="GO:0005886">
    <property type="term" value="C:plasma membrane"/>
    <property type="evidence" value="ECO:0007669"/>
    <property type="project" value="UniProtKB-SubCell"/>
</dbReference>
<evidence type="ECO:0000313" key="3">
    <source>
        <dbReference type="EMBL" id="ADD46100.1"/>
    </source>
</evidence>
<feature type="compositionally biased region" description="Polar residues" evidence="2">
    <location>
        <begin position="82"/>
        <end position="91"/>
    </location>
</feature>
<dbReference type="RefSeq" id="WP_013021671.1">
    <property type="nucleotide sequence ID" value="NC_013947.1"/>
</dbReference>
<dbReference type="Pfam" id="PF01809">
    <property type="entry name" value="YidD"/>
    <property type="match status" value="1"/>
</dbReference>
<reference evidence="3 4" key="1">
    <citation type="journal article" date="2009" name="Stand. Genomic Sci.">
        <title>Complete genome sequence of Stackebrandtia nassauensis type strain (LLR-40K-21).</title>
        <authorList>
            <person name="Munk C."/>
            <person name="Lapidus A."/>
            <person name="Copeland A."/>
            <person name="Jando M."/>
            <person name="Mayilraj S."/>
            <person name="Glavina Del Rio T."/>
            <person name="Nolan M."/>
            <person name="Chen F."/>
            <person name="Lucas S."/>
            <person name="Tice H."/>
            <person name="Cheng J.F."/>
            <person name="Han C."/>
            <person name="Detter J.C."/>
            <person name="Bruce D."/>
            <person name="Goodwin L."/>
            <person name="Chain P."/>
            <person name="Pitluck S."/>
            <person name="Goker M."/>
            <person name="Ovchinikova G."/>
            <person name="Pati A."/>
            <person name="Ivanova N."/>
            <person name="Mavromatis K."/>
            <person name="Chen A."/>
            <person name="Palaniappan K."/>
            <person name="Land M."/>
            <person name="Hauser L."/>
            <person name="Chang Y.J."/>
            <person name="Jeffries C.D."/>
            <person name="Bristow J."/>
            <person name="Eisen J.A."/>
            <person name="Markowitz V."/>
            <person name="Hugenholtz P."/>
            <person name="Kyrpides N.C."/>
            <person name="Klenk H.P."/>
        </authorList>
    </citation>
    <scope>NUCLEOTIDE SEQUENCE [LARGE SCALE GENOMIC DNA]</scope>
    <source>
        <strain evidence="4">DSM 44728 / CIP 108903 / NRRL B-16338 / NBRC 102104 / LLR-40K-21</strain>
    </source>
</reference>